<keyword evidence="1" id="KW-0175">Coiled coil</keyword>
<dbReference type="AlphaFoldDB" id="A0A6C0BN17"/>
<feature type="coiled-coil region" evidence="1">
    <location>
        <begin position="4"/>
        <end position="34"/>
    </location>
</feature>
<sequence>MSSISLVEEKRRELEQKRQELRAFEEQAQRQHEAMCLEFVKRAFEGKDAMFSERLESITIHPVDAFLNSNLHGGPTEKEFFNVKLKGDVKISGACTRGSYVGRMDLLVESPEFKFDLEGTTAYPVDSDIDNWSEVIFAPFFGLDPNTNTYDQAVMAVGNFWGHLQAALTIYMARMRRCPDENRRPPHQDTFTRLFAQLQTSE</sequence>
<proteinExistence type="predicted"/>
<organism evidence="2">
    <name type="scientific">viral metagenome</name>
    <dbReference type="NCBI Taxonomy" id="1070528"/>
    <lineage>
        <taxon>unclassified sequences</taxon>
        <taxon>metagenomes</taxon>
        <taxon>organismal metagenomes</taxon>
    </lineage>
</organism>
<accession>A0A6C0BN17</accession>
<name>A0A6C0BN17_9ZZZZ</name>
<reference evidence="2" key="1">
    <citation type="journal article" date="2020" name="Nature">
        <title>Giant virus diversity and host interactions through global metagenomics.</title>
        <authorList>
            <person name="Schulz F."/>
            <person name="Roux S."/>
            <person name="Paez-Espino D."/>
            <person name="Jungbluth S."/>
            <person name="Walsh D.A."/>
            <person name="Denef V.J."/>
            <person name="McMahon K.D."/>
            <person name="Konstantinidis K.T."/>
            <person name="Eloe-Fadrosh E.A."/>
            <person name="Kyrpides N.C."/>
            <person name="Woyke T."/>
        </authorList>
    </citation>
    <scope>NUCLEOTIDE SEQUENCE</scope>
    <source>
        <strain evidence="2">GVMAG-M-3300017989-17</strain>
    </source>
</reference>
<protein>
    <submittedName>
        <fullName evidence="2">Uncharacterized protein</fullName>
    </submittedName>
</protein>
<dbReference type="EMBL" id="MN739204">
    <property type="protein sequence ID" value="QHS93430.1"/>
    <property type="molecule type" value="Genomic_DNA"/>
</dbReference>
<evidence type="ECO:0000313" key="2">
    <source>
        <dbReference type="EMBL" id="QHS93430.1"/>
    </source>
</evidence>
<evidence type="ECO:0000256" key="1">
    <source>
        <dbReference type="SAM" id="Coils"/>
    </source>
</evidence>